<evidence type="ECO:0000256" key="1">
    <source>
        <dbReference type="SAM" id="MobiDB-lite"/>
    </source>
</evidence>
<accession>A0A7R7XEP7</accession>
<evidence type="ECO:0000313" key="2">
    <source>
        <dbReference type="EMBL" id="BCS19970.1"/>
    </source>
</evidence>
<feature type="region of interest" description="Disordered" evidence="1">
    <location>
        <begin position="360"/>
        <end position="381"/>
    </location>
</feature>
<dbReference type="KEGG" id="apuu:APUU_20402S"/>
<proteinExistence type="predicted"/>
<dbReference type="AlphaFoldDB" id="A0A7R7XEP7"/>
<name>A0A7R7XEP7_9EURO</name>
<dbReference type="OrthoDB" id="4760831at2759"/>
<reference evidence="2" key="2">
    <citation type="submission" date="2021-02" db="EMBL/GenBank/DDBJ databases">
        <title>Aspergillus puulaauensis MK2 genome sequence.</title>
        <authorList>
            <person name="Futagami T."/>
            <person name="Mori K."/>
            <person name="Kadooka C."/>
            <person name="Tanaka T."/>
        </authorList>
    </citation>
    <scope>NUCLEOTIDE SEQUENCE</scope>
    <source>
        <strain evidence="2">MK2</strain>
    </source>
</reference>
<sequence>MPSTKPTDSFRVVKTGKTLQAFASNLEKALKTSLPASGKPYDRVSVLAFHWANDDMGVDKLESEFLGVFRNIYEFEAESWTIPVAGKPEKQLAKKLVSWTEDHEGERALRIYIYSGHASSHGTVDHEWYFGGQADSRGNLRGPQVEWLATRSPKIVEEADGDMLYIFDCCSAGSAALRPGPETLCASGWLQSAGASLNFSFTRALIDTLVDLKGEAETVGGIFSILFRRAYQSQVAACPVHILKSGSPSITLMPLSRETVIHQRTKTQHRVLLTVHLKDNKSNLEAWRGWLSTHLPPEFVTADVKIESVFKSSSIVVLITVPVEIWTMLDMEDETISFASHVFSHNILPELEQTQLPIRASPSPQSAENLPPAHHYRKSLG</sequence>
<keyword evidence="3" id="KW-1185">Reference proteome</keyword>
<dbReference type="GeneID" id="64969975"/>
<dbReference type="RefSeq" id="XP_041552164.1">
    <property type="nucleotide sequence ID" value="XM_041699038.1"/>
</dbReference>
<reference evidence="2" key="1">
    <citation type="submission" date="2021-01" db="EMBL/GenBank/DDBJ databases">
        <authorList>
            <consortium name="Aspergillus puulaauensis MK2 genome sequencing consortium"/>
            <person name="Kazuki M."/>
            <person name="Futagami T."/>
        </authorList>
    </citation>
    <scope>NUCLEOTIDE SEQUENCE</scope>
    <source>
        <strain evidence="2">MK2</strain>
    </source>
</reference>
<evidence type="ECO:0008006" key="4">
    <source>
        <dbReference type="Google" id="ProtNLM"/>
    </source>
</evidence>
<evidence type="ECO:0000313" key="3">
    <source>
        <dbReference type="Proteomes" id="UP000654913"/>
    </source>
</evidence>
<dbReference type="EMBL" id="AP024444">
    <property type="protein sequence ID" value="BCS19970.1"/>
    <property type="molecule type" value="Genomic_DNA"/>
</dbReference>
<gene>
    <name evidence="2" type="ORF">APUU_20402S</name>
</gene>
<organism evidence="2 3">
    <name type="scientific">Aspergillus puulaauensis</name>
    <dbReference type="NCBI Taxonomy" id="1220207"/>
    <lineage>
        <taxon>Eukaryota</taxon>
        <taxon>Fungi</taxon>
        <taxon>Dikarya</taxon>
        <taxon>Ascomycota</taxon>
        <taxon>Pezizomycotina</taxon>
        <taxon>Eurotiomycetes</taxon>
        <taxon>Eurotiomycetidae</taxon>
        <taxon>Eurotiales</taxon>
        <taxon>Aspergillaceae</taxon>
        <taxon>Aspergillus</taxon>
    </lineage>
</organism>
<protein>
    <recommendedName>
        <fullName evidence="4">Caspase domain-containing protein</fullName>
    </recommendedName>
</protein>
<dbReference type="Proteomes" id="UP000654913">
    <property type="component" value="Chromosome 2"/>
</dbReference>